<name>A0ABN3K238_9ACTN</name>
<dbReference type="SUPFAM" id="SSF88946">
    <property type="entry name" value="Sigma2 domain of RNA polymerase sigma factors"/>
    <property type="match status" value="1"/>
</dbReference>
<dbReference type="NCBIfam" id="TIGR02937">
    <property type="entry name" value="sigma70-ECF"/>
    <property type="match status" value="1"/>
</dbReference>
<evidence type="ECO:0000259" key="6">
    <source>
        <dbReference type="Pfam" id="PF04542"/>
    </source>
</evidence>
<evidence type="ECO:0000259" key="8">
    <source>
        <dbReference type="Pfam" id="PF12680"/>
    </source>
</evidence>
<evidence type="ECO:0000256" key="2">
    <source>
        <dbReference type="ARBA" id="ARBA00011344"/>
    </source>
</evidence>
<dbReference type="CDD" id="cd06171">
    <property type="entry name" value="Sigma70_r4"/>
    <property type="match status" value="1"/>
</dbReference>
<dbReference type="PANTHER" id="PTHR30173">
    <property type="entry name" value="SIGMA 19 FACTOR"/>
    <property type="match status" value="1"/>
</dbReference>
<evidence type="ECO:0000256" key="1">
    <source>
        <dbReference type="ARBA" id="ARBA00010641"/>
    </source>
</evidence>
<feature type="domain" description="RNA polymerase sigma factor 70 region 4 type 2" evidence="7">
    <location>
        <begin position="118"/>
        <end position="170"/>
    </location>
</feature>
<organism evidence="9 10">
    <name type="scientific">Actinomadura vinacea</name>
    <dbReference type="NCBI Taxonomy" id="115336"/>
    <lineage>
        <taxon>Bacteria</taxon>
        <taxon>Bacillati</taxon>
        <taxon>Actinomycetota</taxon>
        <taxon>Actinomycetes</taxon>
        <taxon>Streptosporangiales</taxon>
        <taxon>Thermomonosporaceae</taxon>
        <taxon>Actinomadura</taxon>
    </lineage>
</organism>
<evidence type="ECO:0000256" key="4">
    <source>
        <dbReference type="ARBA" id="ARBA00023082"/>
    </source>
</evidence>
<dbReference type="SUPFAM" id="SSF54427">
    <property type="entry name" value="NTF2-like"/>
    <property type="match status" value="1"/>
</dbReference>
<dbReference type="Gene3D" id="1.10.1740.10">
    <property type="match status" value="1"/>
</dbReference>
<protein>
    <submittedName>
        <fullName evidence="9">RNA polymerase sigma factor SigJ</fullName>
    </submittedName>
</protein>
<feature type="domain" description="RNA polymerase sigma-70 region 2" evidence="6">
    <location>
        <begin position="16"/>
        <end position="79"/>
    </location>
</feature>
<comment type="caution">
    <text evidence="9">The sequence shown here is derived from an EMBL/GenBank/DDBJ whole genome shotgun (WGS) entry which is preliminary data.</text>
</comment>
<proteinExistence type="inferred from homology"/>
<dbReference type="InterPro" id="IPR032710">
    <property type="entry name" value="NTF2-like_dom_sf"/>
</dbReference>
<comment type="similarity">
    <text evidence="1">Belongs to the sigma-70 factor family. ECF subfamily.</text>
</comment>
<dbReference type="SUPFAM" id="SSF88659">
    <property type="entry name" value="Sigma3 and sigma4 domains of RNA polymerase sigma factors"/>
    <property type="match status" value="1"/>
</dbReference>
<evidence type="ECO:0000256" key="5">
    <source>
        <dbReference type="ARBA" id="ARBA00023163"/>
    </source>
</evidence>
<keyword evidence="4" id="KW-0731">Sigma factor</keyword>
<evidence type="ECO:0000259" key="7">
    <source>
        <dbReference type="Pfam" id="PF08281"/>
    </source>
</evidence>
<evidence type="ECO:0000313" key="9">
    <source>
        <dbReference type="EMBL" id="GAA2444655.1"/>
    </source>
</evidence>
<dbReference type="InterPro" id="IPR037401">
    <property type="entry name" value="SnoaL-like"/>
</dbReference>
<dbReference type="EMBL" id="BAAARW010000028">
    <property type="protein sequence ID" value="GAA2444655.1"/>
    <property type="molecule type" value="Genomic_DNA"/>
</dbReference>
<gene>
    <name evidence="9" type="primary">sigJ_3</name>
    <name evidence="9" type="ORF">GCM10010191_71680</name>
</gene>
<feature type="domain" description="SnoaL-like" evidence="8">
    <location>
        <begin position="192"/>
        <end position="286"/>
    </location>
</feature>
<dbReference type="InterPro" id="IPR052704">
    <property type="entry name" value="ECF_Sigma-70_Domain"/>
</dbReference>
<sequence length="307" mass="32990">MTATRDPSGPAGGGGFEEHRPRLLGIAYRMLGEMQEAEDAVQDAYLRWEAADRAAIAAPAAWLAKVVTNLCLNRLTSARARRESYVGPWLPEPVPTGGGGAPPLGPLETVQQRESVSLALLTLMESLTPAERAVFVLREAFGYTHREIGDVLEVSEAASRQLHHRARQRIGAAGGPAGPRYAPDTGHWRRLVERFLDAAARGDVAALERLLAADVTAWSDGGGKATAARRPVVGRDRVLRYVLSLTRRADGLEITIEEFNGGPAAVVRTGGEITVIAVLTIADDRVTGLFNVLNPDKLALARRALSR</sequence>
<dbReference type="InterPro" id="IPR014303">
    <property type="entry name" value="RNA_pol_sigma-70_ECF"/>
</dbReference>
<keyword evidence="10" id="KW-1185">Reference proteome</keyword>
<reference evidence="9 10" key="1">
    <citation type="journal article" date="2019" name="Int. J. Syst. Evol. Microbiol.">
        <title>The Global Catalogue of Microorganisms (GCM) 10K type strain sequencing project: providing services to taxonomists for standard genome sequencing and annotation.</title>
        <authorList>
            <consortium name="The Broad Institute Genomics Platform"/>
            <consortium name="The Broad Institute Genome Sequencing Center for Infectious Disease"/>
            <person name="Wu L."/>
            <person name="Ma J."/>
        </authorList>
    </citation>
    <scope>NUCLEOTIDE SEQUENCE [LARGE SCALE GENOMIC DNA]</scope>
    <source>
        <strain evidence="9 10">JCM 3325</strain>
    </source>
</reference>
<dbReference type="RefSeq" id="WP_344595112.1">
    <property type="nucleotide sequence ID" value="NZ_BAAARW010000028.1"/>
</dbReference>
<dbReference type="InterPro" id="IPR013325">
    <property type="entry name" value="RNA_pol_sigma_r2"/>
</dbReference>
<dbReference type="Gene3D" id="1.10.10.10">
    <property type="entry name" value="Winged helix-like DNA-binding domain superfamily/Winged helix DNA-binding domain"/>
    <property type="match status" value="1"/>
</dbReference>
<keyword evidence="5" id="KW-0804">Transcription</keyword>
<dbReference type="NCBIfam" id="TIGR02957">
    <property type="entry name" value="SigX4"/>
    <property type="match status" value="1"/>
</dbReference>
<dbReference type="InterPro" id="IPR013324">
    <property type="entry name" value="RNA_pol_sigma_r3/r4-like"/>
</dbReference>
<evidence type="ECO:0000313" key="10">
    <source>
        <dbReference type="Proteomes" id="UP001501231"/>
    </source>
</evidence>
<dbReference type="NCBIfam" id="NF007214">
    <property type="entry name" value="PRK09636.1"/>
    <property type="match status" value="1"/>
</dbReference>
<dbReference type="InterPro" id="IPR007627">
    <property type="entry name" value="RNA_pol_sigma70_r2"/>
</dbReference>
<accession>A0ABN3K238</accession>
<dbReference type="Gene3D" id="3.10.450.50">
    <property type="match status" value="1"/>
</dbReference>
<comment type="subunit">
    <text evidence="2">Interacts transiently with the RNA polymerase catalytic core formed by RpoA, RpoB, RpoC and RpoZ (2 alpha, 1 beta, 1 beta' and 1 omega subunit) to form the RNA polymerase holoenzyme that can initiate transcription.</text>
</comment>
<dbReference type="InterPro" id="IPR013249">
    <property type="entry name" value="RNA_pol_sigma70_r4_t2"/>
</dbReference>
<dbReference type="Pfam" id="PF08281">
    <property type="entry name" value="Sigma70_r4_2"/>
    <property type="match status" value="1"/>
</dbReference>
<dbReference type="Pfam" id="PF12680">
    <property type="entry name" value="SnoaL_2"/>
    <property type="match status" value="1"/>
</dbReference>
<dbReference type="Pfam" id="PF04542">
    <property type="entry name" value="Sigma70_r2"/>
    <property type="match status" value="1"/>
</dbReference>
<dbReference type="InterPro" id="IPR036388">
    <property type="entry name" value="WH-like_DNA-bd_sf"/>
</dbReference>
<evidence type="ECO:0000256" key="3">
    <source>
        <dbReference type="ARBA" id="ARBA00023015"/>
    </source>
</evidence>
<dbReference type="Proteomes" id="UP001501231">
    <property type="component" value="Unassembled WGS sequence"/>
</dbReference>
<dbReference type="InterPro" id="IPR014284">
    <property type="entry name" value="RNA_pol_sigma-70_dom"/>
</dbReference>
<keyword evidence="3" id="KW-0805">Transcription regulation</keyword>
<dbReference type="PANTHER" id="PTHR30173:SF36">
    <property type="entry name" value="ECF RNA POLYMERASE SIGMA FACTOR SIGJ"/>
    <property type="match status" value="1"/>
</dbReference>